<protein>
    <submittedName>
        <fullName evidence="8">Predicted arabinose efflux permease, MFS family</fullName>
    </submittedName>
</protein>
<dbReference type="Gene3D" id="1.20.1250.20">
    <property type="entry name" value="MFS general substrate transporter like domains"/>
    <property type="match status" value="2"/>
</dbReference>
<dbReference type="InterPro" id="IPR020846">
    <property type="entry name" value="MFS_dom"/>
</dbReference>
<evidence type="ECO:0000256" key="3">
    <source>
        <dbReference type="ARBA" id="ARBA00022692"/>
    </source>
</evidence>
<dbReference type="InterPro" id="IPR010645">
    <property type="entry name" value="MFS_4"/>
</dbReference>
<dbReference type="SUPFAM" id="SSF103473">
    <property type="entry name" value="MFS general substrate transporter"/>
    <property type="match status" value="1"/>
</dbReference>
<evidence type="ECO:0000256" key="4">
    <source>
        <dbReference type="ARBA" id="ARBA00022989"/>
    </source>
</evidence>
<feature type="transmembrane region" description="Helical" evidence="6">
    <location>
        <begin position="136"/>
        <end position="156"/>
    </location>
</feature>
<dbReference type="PANTHER" id="PTHR23537">
    <property type="match status" value="1"/>
</dbReference>
<feature type="domain" description="Major facilitator superfamily (MFS) profile" evidence="7">
    <location>
        <begin position="39"/>
        <end position="429"/>
    </location>
</feature>
<keyword evidence="5 6" id="KW-0472">Membrane</keyword>
<feature type="transmembrane region" description="Helical" evidence="6">
    <location>
        <begin position="401"/>
        <end position="424"/>
    </location>
</feature>
<gene>
    <name evidence="8" type="ORF">SAMN05216378_3692</name>
</gene>
<feature type="transmembrane region" description="Helical" evidence="6">
    <location>
        <begin position="316"/>
        <end position="333"/>
    </location>
</feature>
<feature type="transmembrane region" description="Helical" evidence="6">
    <location>
        <begin position="38"/>
        <end position="60"/>
    </location>
</feature>
<keyword evidence="2" id="KW-0813">Transport</keyword>
<feature type="transmembrane region" description="Helical" evidence="6">
    <location>
        <begin position="254"/>
        <end position="278"/>
    </location>
</feature>
<dbReference type="InterPro" id="IPR036259">
    <property type="entry name" value="MFS_trans_sf"/>
</dbReference>
<feature type="transmembrane region" description="Helical" evidence="6">
    <location>
        <begin position="106"/>
        <end position="124"/>
    </location>
</feature>
<feature type="transmembrane region" description="Helical" evidence="6">
    <location>
        <begin position="198"/>
        <end position="217"/>
    </location>
</feature>
<evidence type="ECO:0000313" key="9">
    <source>
        <dbReference type="Proteomes" id="UP000198855"/>
    </source>
</evidence>
<feature type="transmembrane region" description="Helical" evidence="6">
    <location>
        <begin position="72"/>
        <end position="94"/>
    </location>
</feature>
<dbReference type="PANTHER" id="PTHR23537:SF1">
    <property type="entry name" value="SUGAR TRANSPORTER"/>
    <property type="match status" value="1"/>
</dbReference>
<evidence type="ECO:0000256" key="5">
    <source>
        <dbReference type="ARBA" id="ARBA00023136"/>
    </source>
</evidence>
<evidence type="ECO:0000313" key="8">
    <source>
        <dbReference type="EMBL" id="SFE60330.1"/>
    </source>
</evidence>
<dbReference type="PROSITE" id="PS50850">
    <property type="entry name" value="MFS"/>
    <property type="match status" value="1"/>
</dbReference>
<organism evidence="8 9">
    <name type="scientific">Paenibacillus catalpae</name>
    <dbReference type="NCBI Taxonomy" id="1045775"/>
    <lineage>
        <taxon>Bacteria</taxon>
        <taxon>Bacillati</taxon>
        <taxon>Bacillota</taxon>
        <taxon>Bacilli</taxon>
        <taxon>Bacillales</taxon>
        <taxon>Paenibacillaceae</taxon>
        <taxon>Paenibacillus</taxon>
    </lineage>
</organism>
<keyword evidence="4 6" id="KW-1133">Transmembrane helix</keyword>
<feature type="transmembrane region" description="Helical" evidence="6">
    <location>
        <begin position="369"/>
        <end position="389"/>
    </location>
</feature>
<keyword evidence="3 6" id="KW-0812">Transmembrane</keyword>
<sequence>MTKVQRRVAQIASALYKLIVLYLGEGWDMGTKSAFNRVTLWASFLFVVILGFSRLSYGMFLPGIQRVIGGSYGQLGILGTVNFIGYLVGTLCLSPLISRFPDRKHVINRMTCLVLGLTLIGSAFSNHFTQLGLWRFAIGLLSAFATVLVLSIAMEAVRPAERGVASGLIWLGGSAGILVTGLFAPYTIDPSHLQGWRYAWVIMGVFGVIAAFGFEFVTRKRGSEKIPSQTELKPRGKESVNVYRLLLDPKKHMFLILSYFFFGSGYIIYFTYLIPYLVSKGIPSLNAGLIWSAIGFAGLFNGWIGGKAIDRWPSGHTLATGLTLGTIGVSGVITNNMMFTALGATMVGLVSFITPPLMTTALLRRHVPYHAYAACLSIATAFFASGQIIGPIVGGLVVERYGLQFGVASSAIFMAIAAAFAGLYGQQQRKLEIRDLPLSG</sequence>
<dbReference type="GO" id="GO:0005886">
    <property type="term" value="C:plasma membrane"/>
    <property type="evidence" value="ECO:0007669"/>
    <property type="project" value="UniProtKB-SubCell"/>
</dbReference>
<dbReference type="STRING" id="1045775.SAMN05216378_3692"/>
<comment type="subcellular location">
    <subcellularLocation>
        <location evidence="1">Cell membrane</location>
        <topology evidence="1">Multi-pass membrane protein</topology>
    </subcellularLocation>
</comment>
<evidence type="ECO:0000256" key="1">
    <source>
        <dbReference type="ARBA" id="ARBA00004651"/>
    </source>
</evidence>
<feature type="transmembrane region" description="Helical" evidence="6">
    <location>
        <begin position="339"/>
        <end position="357"/>
    </location>
</feature>
<dbReference type="GO" id="GO:0022857">
    <property type="term" value="F:transmembrane transporter activity"/>
    <property type="evidence" value="ECO:0007669"/>
    <property type="project" value="InterPro"/>
</dbReference>
<accession>A0A1I2BYC5</accession>
<dbReference type="EMBL" id="FOMT01000003">
    <property type="protein sequence ID" value="SFE60330.1"/>
    <property type="molecule type" value="Genomic_DNA"/>
</dbReference>
<proteinExistence type="predicted"/>
<name>A0A1I2BYC5_9BACL</name>
<dbReference type="Proteomes" id="UP000198855">
    <property type="component" value="Unassembled WGS sequence"/>
</dbReference>
<evidence type="ECO:0000256" key="6">
    <source>
        <dbReference type="SAM" id="Phobius"/>
    </source>
</evidence>
<dbReference type="AlphaFoldDB" id="A0A1I2BYC5"/>
<feature type="transmembrane region" description="Helical" evidence="6">
    <location>
        <begin position="168"/>
        <end position="186"/>
    </location>
</feature>
<feature type="transmembrane region" description="Helical" evidence="6">
    <location>
        <begin position="284"/>
        <end position="304"/>
    </location>
</feature>
<evidence type="ECO:0000259" key="7">
    <source>
        <dbReference type="PROSITE" id="PS50850"/>
    </source>
</evidence>
<keyword evidence="9" id="KW-1185">Reference proteome</keyword>
<dbReference type="Pfam" id="PF06779">
    <property type="entry name" value="MFS_4"/>
    <property type="match status" value="1"/>
</dbReference>
<reference evidence="9" key="1">
    <citation type="submission" date="2016-10" db="EMBL/GenBank/DDBJ databases">
        <authorList>
            <person name="Varghese N."/>
            <person name="Submissions S."/>
        </authorList>
    </citation>
    <scope>NUCLEOTIDE SEQUENCE [LARGE SCALE GENOMIC DNA]</scope>
    <source>
        <strain evidence="9">CGMCC 1.10784</strain>
    </source>
</reference>
<evidence type="ECO:0000256" key="2">
    <source>
        <dbReference type="ARBA" id="ARBA00022448"/>
    </source>
</evidence>